<reference evidence="2" key="1">
    <citation type="submission" date="2016-06" db="EMBL/GenBank/DDBJ databases">
        <title>Parallel loss of symbiosis genes in relatives of nitrogen-fixing non-legume Parasponia.</title>
        <authorList>
            <person name="Van Velzen R."/>
            <person name="Holmer R."/>
            <person name="Bu F."/>
            <person name="Rutten L."/>
            <person name="Van Zeijl A."/>
            <person name="Liu W."/>
            <person name="Santuari L."/>
            <person name="Cao Q."/>
            <person name="Sharma T."/>
            <person name="Shen D."/>
            <person name="Roswanjaya Y."/>
            <person name="Wardhani T."/>
            <person name="Kalhor M.S."/>
            <person name="Jansen J."/>
            <person name="Van den Hoogen J."/>
            <person name="Gungor B."/>
            <person name="Hartog M."/>
            <person name="Hontelez J."/>
            <person name="Verver J."/>
            <person name="Yang W.-C."/>
            <person name="Schijlen E."/>
            <person name="Repin R."/>
            <person name="Schilthuizen M."/>
            <person name="Schranz E."/>
            <person name="Heidstra R."/>
            <person name="Miyata K."/>
            <person name="Fedorova E."/>
            <person name="Kohlen W."/>
            <person name="Bisseling T."/>
            <person name="Smit S."/>
            <person name="Geurts R."/>
        </authorList>
    </citation>
    <scope>NUCLEOTIDE SEQUENCE [LARGE SCALE GENOMIC DNA]</scope>
    <source>
        <strain evidence="2">cv. RG33-2</strain>
    </source>
</reference>
<protein>
    <recommendedName>
        <fullName evidence="3">RNase H type-1 domain-containing protein</fullName>
    </recommendedName>
</protein>
<evidence type="ECO:0000313" key="2">
    <source>
        <dbReference type="Proteomes" id="UP000237000"/>
    </source>
</evidence>
<evidence type="ECO:0008006" key="3">
    <source>
        <dbReference type="Google" id="ProtNLM"/>
    </source>
</evidence>
<name>A0A2P5FII9_TREOI</name>
<evidence type="ECO:0000313" key="1">
    <source>
        <dbReference type="EMBL" id="PON97586.1"/>
    </source>
</evidence>
<accession>A0A2P5FII9</accession>
<dbReference type="InParanoid" id="A0A2P5FII9"/>
<sequence length="150" mass="16564">MALARLLHCNHLGLHHPNGPRRYQMLLLMSQQTRTGIGAVIRNSLGETYSGFAKKVPGKLSSESAEELANAFQVFIGPVTLVSHFPMLNLILLQLSISLTSGKLKNSEVDKLLLDSHSLSSYFREAVFCHVYSGANRVAKRLAKYGLTVR</sequence>
<keyword evidence="2" id="KW-1185">Reference proteome</keyword>
<gene>
    <name evidence="1" type="ORF">TorRG33x02_064960</name>
</gene>
<dbReference type="AlphaFoldDB" id="A0A2P5FII9"/>
<proteinExistence type="predicted"/>
<organism evidence="1 2">
    <name type="scientific">Trema orientale</name>
    <name type="common">Charcoal tree</name>
    <name type="synonym">Celtis orientalis</name>
    <dbReference type="NCBI Taxonomy" id="63057"/>
    <lineage>
        <taxon>Eukaryota</taxon>
        <taxon>Viridiplantae</taxon>
        <taxon>Streptophyta</taxon>
        <taxon>Embryophyta</taxon>
        <taxon>Tracheophyta</taxon>
        <taxon>Spermatophyta</taxon>
        <taxon>Magnoliopsida</taxon>
        <taxon>eudicotyledons</taxon>
        <taxon>Gunneridae</taxon>
        <taxon>Pentapetalae</taxon>
        <taxon>rosids</taxon>
        <taxon>fabids</taxon>
        <taxon>Rosales</taxon>
        <taxon>Cannabaceae</taxon>
        <taxon>Trema</taxon>
    </lineage>
</organism>
<dbReference type="Proteomes" id="UP000237000">
    <property type="component" value="Unassembled WGS sequence"/>
</dbReference>
<comment type="caution">
    <text evidence="1">The sequence shown here is derived from an EMBL/GenBank/DDBJ whole genome shotgun (WGS) entry which is preliminary data.</text>
</comment>
<dbReference type="EMBL" id="JXTC01000030">
    <property type="protein sequence ID" value="PON97586.1"/>
    <property type="molecule type" value="Genomic_DNA"/>
</dbReference>
<dbReference type="OrthoDB" id="10425928at2759"/>